<evidence type="ECO:0000313" key="2">
    <source>
        <dbReference type="Proteomes" id="UP000441717"/>
    </source>
</evidence>
<dbReference type="Gene3D" id="3.10.20.30">
    <property type="match status" value="1"/>
</dbReference>
<accession>A0A6N7IUN2</accession>
<sequence>MLVVINGKKTELPDEITLADMLTQRKLNPETVLIEYNGELVPKELWPGVVLNDGDRLEILRFVGGG</sequence>
<dbReference type="SUPFAM" id="SSF54285">
    <property type="entry name" value="MoaD/ThiS"/>
    <property type="match status" value="1"/>
</dbReference>
<protein>
    <submittedName>
        <fullName evidence="1">Sulfur carrier protein ThiS</fullName>
    </submittedName>
</protein>
<keyword evidence="2" id="KW-1185">Reference proteome</keyword>
<dbReference type="EMBL" id="WHYR01000067">
    <property type="protein sequence ID" value="MQL53790.1"/>
    <property type="molecule type" value="Genomic_DNA"/>
</dbReference>
<comment type="caution">
    <text evidence="1">The sequence shown here is derived from an EMBL/GenBank/DDBJ whole genome shotgun (WGS) entry which is preliminary data.</text>
</comment>
<dbReference type="InterPro" id="IPR003749">
    <property type="entry name" value="ThiS/MoaD-like"/>
</dbReference>
<dbReference type="AlphaFoldDB" id="A0A6N7IUN2"/>
<dbReference type="Pfam" id="PF02597">
    <property type="entry name" value="ThiS"/>
    <property type="match status" value="1"/>
</dbReference>
<dbReference type="InterPro" id="IPR012675">
    <property type="entry name" value="Beta-grasp_dom_sf"/>
</dbReference>
<proteinExistence type="predicted"/>
<organism evidence="1 2">
    <name type="scientific">Desulfofundulus thermobenzoicus</name>
    <dbReference type="NCBI Taxonomy" id="29376"/>
    <lineage>
        <taxon>Bacteria</taxon>
        <taxon>Bacillati</taxon>
        <taxon>Bacillota</taxon>
        <taxon>Clostridia</taxon>
        <taxon>Eubacteriales</taxon>
        <taxon>Peptococcaceae</taxon>
        <taxon>Desulfofundulus</taxon>
    </lineage>
</organism>
<dbReference type="Proteomes" id="UP000441717">
    <property type="component" value="Unassembled WGS sequence"/>
</dbReference>
<evidence type="ECO:0000313" key="1">
    <source>
        <dbReference type="EMBL" id="MQL53790.1"/>
    </source>
</evidence>
<dbReference type="InterPro" id="IPR016155">
    <property type="entry name" value="Mopterin_synth/thiamin_S_b"/>
</dbReference>
<gene>
    <name evidence="1" type="primary">thiS</name>
    <name evidence="1" type="ORF">GFC01_16310</name>
</gene>
<dbReference type="NCBIfam" id="TIGR01683">
    <property type="entry name" value="thiS"/>
    <property type="match status" value="1"/>
</dbReference>
<dbReference type="OrthoDB" id="9810692at2"/>
<dbReference type="PANTHER" id="PTHR34472">
    <property type="entry name" value="SULFUR CARRIER PROTEIN THIS"/>
    <property type="match status" value="1"/>
</dbReference>
<dbReference type="PANTHER" id="PTHR34472:SF1">
    <property type="entry name" value="SULFUR CARRIER PROTEIN THIS"/>
    <property type="match status" value="1"/>
</dbReference>
<name>A0A6N7IUN2_9FIRM</name>
<dbReference type="CDD" id="cd00565">
    <property type="entry name" value="Ubl_ThiS"/>
    <property type="match status" value="1"/>
</dbReference>
<reference evidence="1 2" key="1">
    <citation type="submission" date="2019-10" db="EMBL/GenBank/DDBJ databases">
        <title>Comparative genomics of sulfur disproportionating microorganisms.</title>
        <authorList>
            <person name="Ward L.M."/>
            <person name="Bertran E."/>
            <person name="Johnston D."/>
        </authorList>
    </citation>
    <scope>NUCLEOTIDE SEQUENCE [LARGE SCALE GENOMIC DNA]</scope>
    <source>
        <strain evidence="1 2">DSM 14055</strain>
    </source>
</reference>
<dbReference type="InterPro" id="IPR010035">
    <property type="entry name" value="Thi_S"/>
</dbReference>